<accession>A0A2T4UY49</accession>
<feature type="binding site" evidence="10">
    <location>
        <position position="35"/>
    </location>
    <ligand>
        <name>NAD(+)</name>
        <dbReference type="ChEBI" id="CHEBI:57540"/>
    </ligand>
</feature>
<keyword evidence="13" id="KW-1185">Reference proteome</keyword>
<name>A0A2T4UY49_9MICO</name>
<evidence type="ECO:0000256" key="7">
    <source>
        <dbReference type="PIRNR" id="PIRNR000124"/>
    </source>
</evidence>
<organism evidence="12 13">
    <name type="scientific">Rathayibacter caricis DSM 15933</name>
    <dbReference type="NCBI Taxonomy" id="1328867"/>
    <lineage>
        <taxon>Bacteria</taxon>
        <taxon>Bacillati</taxon>
        <taxon>Actinomycetota</taxon>
        <taxon>Actinomycetes</taxon>
        <taxon>Micrococcales</taxon>
        <taxon>Microbacteriaceae</taxon>
        <taxon>Rathayibacter</taxon>
    </lineage>
</organism>
<dbReference type="SUPFAM" id="SSF48179">
    <property type="entry name" value="6-phosphogluconate dehydrogenase C-terminal domain-like"/>
    <property type="match status" value="1"/>
</dbReference>
<keyword evidence="4 7" id="KW-0560">Oxidoreductase</keyword>
<feature type="domain" description="UDP-glucose/GDP-mannose dehydrogenase C-terminal" evidence="11">
    <location>
        <begin position="318"/>
        <end position="419"/>
    </location>
</feature>
<dbReference type="EMBL" id="PZPL01000001">
    <property type="protein sequence ID" value="PTL74455.1"/>
    <property type="molecule type" value="Genomic_DNA"/>
</dbReference>
<feature type="binding site" evidence="10">
    <location>
        <position position="121"/>
    </location>
    <ligand>
        <name>NAD(+)</name>
        <dbReference type="ChEBI" id="CHEBI:57540"/>
    </ligand>
</feature>
<comment type="caution">
    <text evidence="12">The sequence shown here is derived from an EMBL/GenBank/DDBJ whole genome shotgun (WGS) entry which is preliminary data.</text>
</comment>
<dbReference type="InterPro" id="IPR001732">
    <property type="entry name" value="UDP-Glc/GDP-Man_DH_N"/>
</dbReference>
<dbReference type="GO" id="GO:0003979">
    <property type="term" value="F:UDP-glucose 6-dehydrogenase activity"/>
    <property type="evidence" value="ECO:0007669"/>
    <property type="project" value="UniProtKB-EC"/>
</dbReference>
<dbReference type="SUPFAM" id="SSF52413">
    <property type="entry name" value="UDP-glucose/GDP-mannose dehydrogenase C-terminal domain"/>
    <property type="match status" value="1"/>
</dbReference>
<dbReference type="Gene3D" id="3.40.50.720">
    <property type="entry name" value="NAD(P)-binding Rossmann-like Domain"/>
    <property type="match status" value="2"/>
</dbReference>
<comment type="pathway">
    <text evidence="1">Nucleotide-sugar biosynthesis; UDP-alpha-D-glucuronate biosynthesis; UDP-alpha-D-glucuronate from UDP-alpha-D-glucose: step 1/1.</text>
</comment>
<feature type="binding site" evidence="9">
    <location>
        <position position="325"/>
    </location>
    <ligand>
        <name>substrate</name>
    </ligand>
</feature>
<dbReference type="RefSeq" id="WP_107575609.1">
    <property type="nucleotide sequence ID" value="NZ_PZPL01000001.1"/>
</dbReference>
<evidence type="ECO:0000256" key="3">
    <source>
        <dbReference type="ARBA" id="ARBA00012954"/>
    </source>
</evidence>
<dbReference type="AlphaFoldDB" id="A0A2T4UY49"/>
<dbReference type="Pfam" id="PF00984">
    <property type="entry name" value="UDPG_MGDP_dh"/>
    <property type="match status" value="1"/>
</dbReference>
<dbReference type="InterPro" id="IPR028357">
    <property type="entry name" value="UDPglc_DH_bac"/>
</dbReference>
<dbReference type="InterPro" id="IPR014026">
    <property type="entry name" value="UDP-Glc/GDP-Man_DH_dimer"/>
</dbReference>
<dbReference type="InterPro" id="IPR036291">
    <property type="entry name" value="NAD(P)-bd_dom_sf"/>
</dbReference>
<dbReference type="InterPro" id="IPR014027">
    <property type="entry name" value="UDP-Glc/GDP-Man_DH_C"/>
</dbReference>
<comment type="catalytic activity">
    <reaction evidence="6 7">
        <text>UDP-alpha-D-glucose + 2 NAD(+) + H2O = UDP-alpha-D-glucuronate + 2 NADH + 3 H(+)</text>
        <dbReference type="Rhea" id="RHEA:23596"/>
        <dbReference type="ChEBI" id="CHEBI:15377"/>
        <dbReference type="ChEBI" id="CHEBI:15378"/>
        <dbReference type="ChEBI" id="CHEBI:57540"/>
        <dbReference type="ChEBI" id="CHEBI:57945"/>
        <dbReference type="ChEBI" id="CHEBI:58052"/>
        <dbReference type="ChEBI" id="CHEBI:58885"/>
        <dbReference type="EC" id="1.1.1.22"/>
    </reaction>
</comment>
<dbReference type="Proteomes" id="UP000241085">
    <property type="component" value="Unassembled WGS sequence"/>
</dbReference>
<dbReference type="InterPro" id="IPR017476">
    <property type="entry name" value="UDP-Glc/GDP-Man"/>
</dbReference>
<dbReference type="PIRSF" id="PIRSF500134">
    <property type="entry name" value="UDPglc_DH_bac"/>
    <property type="match status" value="1"/>
</dbReference>
<dbReference type="Pfam" id="PF03721">
    <property type="entry name" value="UDPG_MGDP_dh_N"/>
    <property type="match status" value="1"/>
</dbReference>
<dbReference type="NCBIfam" id="TIGR03026">
    <property type="entry name" value="NDP-sugDHase"/>
    <property type="match status" value="1"/>
</dbReference>
<feature type="binding site" evidence="10">
    <location>
        <position position="265"/>
    </location>
    <ligand>
        <name>NAD(+)</name>
        <dbReference type="ChEBI" id="CHEBI:57540"/>
    </ligand>
</feature>
<evidence type="ECO:0000256" key="8">
    <source>
        <dbReference type="PIRSR" id="PIRSR500134-1"/>
    </source>
</evidence>
<proteinExistence type="inferred from homology"/>
<dbReference type="SUPFAM" id="SSF51735">
    <property type="entry name" value="NAD(P)-binding Rossmann-fold domains"/>
    <property type="match status" value="1"/>
</dbReference>
<evidence type="ECO:0000259" key="11">
    <source>
        <dbReference type="SMART" id="SM00984"/>
    </source>
</evidence>
<dbReference type="UniPathway" id="UPA00038">
    <property type="reaction ID" value="UER00491"/>
</dbReference>
<dbReference type="GO" id="GO:0051287">
    <property type="term" value="F:NAD binding"/>
    <property type="evidence" value="ECO:0007669"/>
    <property type="project" value="InterPro"/>
</dbReference>
<dbReference type="GO" id="GO:0000271">
    <property type="term" value="P:polysaccharide biosynthetic process"/>
    <property type="evidence" value="ECO:0007669"/>
    <property type="project" value="InterPro"/>
</dbReference>
<dbReference type="Gene3D" id="1.20.5.100">
    <property type="entry name" value="Cytochrome c1, transmembrane anchor, C-terminal"/>
    <property type="match status" value="1"/>
</dbReference>
<dbReference type="PIRSF" id="PIRSF000124">
    <property type="entry name" value="UDPglc_GDPman_dh"/>
    <property type="match status" value="1"/>
</dbReference>
<dbReference type="InterPro" id="IPR008927">
    <property type="entry name" value="6-PGluconate_DH-like_C_sf"/>
</dbReference>
<feature type="binding site" evidence="10">
    <location>
        <position position="85"/>
    </location>
    <ligand>
        <name>NAD(+)</name>
        <dbReference type="ChEBI" id="CHEBI:57540"/>
    </ligand>
</feature>
<gene>
    <name evidence="12" type="ORF">C1I63_17595</name>
</gene>
<feature type="binding site" evidence="9">
    <location>
        <position position="206"/>
    </location>
    <ligand>
        <name>substrate</name>
    </ligand>
</feature>
<feature type="binding site" evidence="9">
    <location>
        <begin position="251"/>
        <end position="255"/>
    </location>
    <ligand>
        <name>substrate</name>
    </ligand>
</feature>
<evidence type="ECO:0000256" key="2">
    <source>
        <dbReference type="ARBA" id="ARBA00006601"/>
    </source>
</evidence>
<feature type="binding site" evidence="10">
    <location>
        <position position="30"/>
    </location>
    <ligand>
        <name>NAD(+)</name>
        <dbReference type="ChEBI" id="CHEBI:57540"/>
    </ligand>
</feature>
<evidence type="ECO:0000256" key="9">
    <source>
        <dbReference type="PIRSR" id="PIRSR500134-2"/>
    </source>
</evidence>
<evidence type="ECO:0000256" key="5">
    <source>
        <dbReference type="ARBA" id="ARBA00023027"/>
    </source>
</evidence>
<protein>
    <recommendedName>
        <fullName evidence="3 7">UDP-glucose 6-dehydrogenase</fullName>
        <ecNumber evidence="3 7">1.1.1.22</ecNumber>
    </recommendedName>
</protein>
<dbReference type="EC" id="1.1.1.22" evidence="3 7"/>
<feature type="active site" description="Nucleophile" evidence="8">
    <location>
        <position position="262"/>
    </location>
</feature>
<dbReference type="InterPro" id="IPR036220">
    <property type="entry name" value="UDP-Glc/GDP-Man_DH_C_sf"/>
</dbReference>
<keyword evidence="5 7" id="KW-0520">NAD</keyword>
<dbReference type="GO" id="GO:0006065">
    <property type="term" value="P:UDP-glucuronate biosynthetic process"/>
    <property type="evidence" value="ECO:0007669"/>
    <property type="project" value="UniProtKB-UniPathway"/>
</dbReference>
<evidence type="ECO:0000256" key="10">
    <source>
        <dbReference type="PIRSR" id="PIRSR500134-3"/>
    </source>
</evidence>
<reference evidence="12 13" key="1">
    <citation type="submission" date="2018-03" db="EMBL/GenBank/DDBJ databases">
        <title>Bacteriophage NCPPB3778 and a type I-E CRISPR drive the evolution of the US Biological Select Agent, Rathayibacter toxicus.</title>
        <authorList>
            <person name="Davis E.W.II."/>
            <person name="Tabima J.F."/>
            <person name="Weisberg A.J."/>
            <person name="Dantas Lopes L."/>
            <person name="Wiseman M.S."/>
            <person name="Wiseman M.S."/>
            <person name="Pupko T."/>
            <person name="Belcher M.S."/>
            <person name="Sechler A.J."/>
            <person name="Tancos M.A."/>
            <person name="Schroeder B.K."/>
            <person name="Murray T.D."/>
            <person name="Luster D.G."/>
            <person name="Schneider W.L."/>
            <person name="Rogers E."/>
            <person name="Andreote F.D."/>
            <person name="Grunwald N.J."/>
            <person name="Putnam M.L."/>
            <person name="Chang J.H."/>
        </authorList>
    </citation>
    <scope>NUCLEOTIDE SEQUENCE [LARGE SCALE GENOMIC DNA]</scope>
    <source>
        <strain evidence="12 13">DSM 15933</strain>
    </source>
</reference>
<comment type="similarity">
    <text evidence="2 7">Belongs to the UDP-glucose/GDP-mannose dehydrogenase family.</text>
</comment>
<dbReference type="Pfam" id="PF03720">
    <property type="entry name" value="UDPG_MGDP_dh_C"/>
    <property type="match status" value="1"/>
</dbReference>
<feature type="binding site" evidence="10">
    <location>
        <position position="332"/>
    </location>
    <ligand>
        <name>NAD(+)</name>
        <dbReference type="ChEBI" id="CHEBI:57540"/>
    </ligand>
</feature>
<evidence type="ECO:0000313" key="12">
    <source>
        <dbReference type="EMBL" id="PTL74455.1"/>
    </source>
</evidence>
<evidence type="ECO:0000256" key="6">
    <source>
        <dbReference type="ARBA" id="ARBA00047473"/>
    </source>
</evidence>
<dbReference type="PANTHER" id="PTHR43750:SF3">
    <property type="entry name" value="UDP-GLUCOSE 6-DEHYDROGENASE TUAD"/>
    <property type="match status" value="1"/>
</dbReference>
<sequence>MKLSVIGCGYLGAVHAAAMAELGHDVIGIDVDQAKIDALAAGSAPFFEPGLPELLSSGVASGRLRFSTNTADAAGAAVHFVAVGTPQKAGSNAADMRFVDSAIEGLLPHLTSDSLVVGKSTVPVGTAARLAEMIAPTGASLVWNPEFLREGFAVEDTISPDRLVYGVPSGEAGAAAKSVLDEVYATALAADTPLVVTDYATAELVKVSANAFLATKISFINAIAEIAEVTGADVTQLADAIGYDARIGRRFLNAGIGFGGGCLPKDIRAFSARADELGVGESVAFLREVDSINLRRRQRVVDLVVEGLGGSVEGKKIAVLGLAFKPESDDTRDSPSLDVASRFHDLGANVVATDPEAIENARRKYPDITYTTDVDEALRGADAVVVVTEWKQFRAIDPAVAGELVSNRFVVDGRNCLVPADWRAAGWEYRGLGR</sequence>
<feature type="binding site" evidence="10">
    <location>
        <position position="150"/>
    </location>
    <ligand>
        <name>NAD(+)</name>
        <dbReference type="ChEBI" id="CHEBI:57540"/>
    </ligand>
</feature>
<feature type="binding site" evidence="9">
    <location>
        <begin position="147"/>
        <end position="150"/>
    </location>
    <ligand>
        <name>substrate</name>
    </ligand>
</feature>
<dbReference type="PANTHER" id="PTHR43750">
    <property type="entry name" value="UDP-GLUCOSE 6-DEHYDROGENASE TUAD"/>
    <property type="match status" value="1"/>
</dbReference>
<evidence type="ECO:0000256" key="1">
    <source>
        <dbReference type="ARBA" id="ARBA00004701"/>
    </source>
</evidence>
<feature type="binding site" evidence="9">
    <location>
        <position position="259"/>
    </location>
    <ligand>
        <name>substrate</name>
    </ligand>
</feature>
<evidence type="ECO:0000313" key="13">
    <source>
        <dbReference type="Proteomes" id="UP000241085"/>
    </source>
</evidence>
<evidence type="ECO:0000256" key="4">
    <source>
        <dbReference type="ARBA" id="ARBA00023002"/>
    </source>
</evidence>
<dbReference type="SMART" id="SM00984">
    <property type="entry name" value="UDPG_MGDP_dh_C"/>
    <property type="match status" value="1"/>
</dbReference>